<keyword evidence="1 2" id="KW-0175">Coiled coil</keyword>
<feature type="coiled-coil region" evidence="2">
    <location>
        <begin position="749"/>
        <end position="856"/>
    </location>
</feature>
<dbReference type="GO" id="GO:0005789">
    <property type="term" value="C:endoplasmic reticulum membrane"/>
    <property type="evidence" value="ECO:0007669"/>
    <property type="project" value="TreeGrafter"/>
</dbReference>
<dbReference type="GO" id="GO:0009306">
    <property type="term" value="P:protein secretion"/>
    <property type="evidence" value="ECO:0007669"/>
    <property type="project" value="TreeGrafter"/>
</dbReference>
<reference evidence="4" key="2">
    <citation type="submission" date="2016-06" db="EMBL/GenBank/DDBJ databases">
        <title>The genome of a short-lived fish provides insights into sex chromosome evolution and the genetic control of aging.</title>
        <authorList>
            <person name="Reichwald K."/>
            <person name="Felder M."/>
            <person name="Petzold A."/>
            <person name="Koch P."/>
            <person name="Groth M."/>
            <person name="Platzer M."/>
        </authorList>
    </citation>
    <scope>NUCLEOTIDE SEQUENCE</scope>
    <source>
        <tissue evidence="4">Brain</tissue>
    </source>
</reference>
<feature type="compositionally biased region" description="Basic and acidic residues" evidence="3">
    <location>
        <begin position="121"/>
        <end position="135"/>
    </location>
</feature>
<evidence type="ECO:0000256" key="1">
    <source>
        <dbReference type="ARBA" id="ARBA00023054"/>
    </source>
</evidence>
<dbReference type="GO" id="GO:0035459">
    <property type="term" value="P:vesicle cargo loading"/>
    <property type="evidence" value="ECO:0007669"/>
    <property type="project" value="TreeGrafter"/>
</dbReference>
<evidence type="ECO:0000313" key="4">
    <source>
        <dbReference type="EMBL" id="SBP11310.1"/>
    </source>
</evidence>
<feature type="compositionally biased region" description="Polar residues" evidence="3">
    <location>
        <begin position="167"/>
        <end position="176"/>
    </location>
</feature>
<feature type="coiled-coil region" evidence="2">
    <location>
        <begin position="882"/>
        <end position="923"/>
    </location>
</feature>
<feature type="compositionally biased region" description="Basic and acidic residues" evidence="3">
    <location>
        <begin position="68"/>
        <end position="81"/>
    </location>
</feature>
<feature type="compositionally biased region" description="Acidic residues" evidence="3">
    <location>
        <begin position="272"/>
        <end position="281"/>
    </location>
</feature>
<dbReference type="GO" id="GO:0006888">
    <property type="term" value="P:endoplasmic reticulum to Golgi vesicle-mediated transport"/>
    <property type="evidence" value="ECO:0007669"/>
    <property type="project" value="TreeGrafter"/>
</dbReference>
<feature type="region of interest" description="Disordered" evidence="3">
    <location>
        <begin position="600"/>
        <end position="658"/>
    </location>
</feature>
<evidence type="ECO:0000256" key="3">
    <source>
        <dbReference type="SAM" id="MobiDB-lite"/>
    </source>
</evidence>
<feature type="compositionally biased region" description="Pro residues" evidence="3">
    <location>
        <begin position="1352"/>
        <end position="1393"/>
    </location>
</feature>
<feature type="region of interest" description="Disordered" evidence="3">
    <location>
        <begin position="20"/>
        <end position="406"/>
    </location>
</feature>
<name>A0A1A7X033_9TELE</name>
<feature type="region of interest" description="Disordered" evidence="3">
    <location>
        <begin position="1153"/>
        <end position="1455"/>
    </location>
</feature>
<dbReference type="PANTHER" id="PTHR23158">
    <property type="entry name" value="MELANOMA INHIBITORY ACTIVITY-RELATED"/>
    <property type="match status" value="1"/>
</dbReference>
<feature type="compositionally biased region" description="Polar residues" evidence="3">
    <location>
        <begin position="325"/>
        <end position="334"/>
    </location>
</feature>
<reference evidence="4" key="1">
    <citation type="submission" date="2016-05" db="EMBL/GenBank/DDBJ databases">
        <authorList>
            <person name="Lavstsen T."/>
            <person name="Jespersen J.S."/>
        </authorList>
    </citation>
    <scope>NUCLEOTIDE SEQUENCE</scope>
    <source>
        <tissue evidence="4">Brain</tissue>
    </source>
</reference>
<accession>A0A1A7X033</accession>
<feature type="compositionally biased region" description="Basic and acidic residues" evidence="3">
    <location>
        <begin position="307"/>
        <end position="321"/>
    </location>
</feature>
<feature type="compositionally biased region" description="Acidic residues" evidence="3">
    <location>
        <begin position="104"/>
        <end position="120"/>
    </location>
</feature>
<feature type="compositionally biased region" description="Basic and acidic residues" evidence="3">
    <location>
        <begin position="38"/>
        <end position="52"/>
    </location>
</feature>
<dbReference type="InterPro" id="IPR051500">
    <property type="entry name" value="cTAGE_MIA/OTOR"/>
</dbReference>
<organism evidence="4">
    <name type="scientific">Iconisemion striatum</name>
    <dbReference type="NCBI Taxonomy" id="60296"/>
    <lineage>
        <taxon>Eukaryota</taxon>
        <taxon>Metazoa</taxon>
        <taxon>Chordata</taxon>
        <taxon>Craniata</taxon>
        <taxon>Vertebrata</taxon>
        <taxon>Euteleostomi</taxon>
        <taxon>Actinopterygii</taxon>
        <taxon>Neopterygii</taxon>
        <taxon>Teleostei</taxon>
        <taxon>Neoteleostei</taxon>
        <taxon>Acanthomorphata</taxon>
        <taxon>Ovalentaria</taxon>
        <taxon>Atherinomorphae</taxon>
        <taxon>Cyprinodontiformes</taxon>
        <taxon>Nothobranchiidae</taxon>
        <taxon>Iconisemion</taxon>
    </lineage>
</organism>
<dbReference type="EMBL" id="HADW01009910">
    <property type="protein sequence ID" value="SBP11310.1"/>
    <property type="molecule type" value="Transcribed_RNA"/>
</dbReference>
<proteinExistence type="predicted"/>
<feature type="compositionally biased region" description="Pro residues" evidence="3">
    <location>
        <begin position="1267"/>
        <end position="1333"/>
    </location>
</feature>
<feature type="compositionally biased region" description="Polar residues" evidence="3">
    <location>
        <begin position="289"/>
        <end position="298"/>
    </location>
</feature>
<feature type="compositionally biased region" description="Pro residues" evidence="3">
    <location>
        <begin position="1407"/>
        <end position="1418"/>
    </location>
</feature>
<feature type="compositionally biased region" description="Polar residues" evidence="3">
    <location>
        <begin position="140"/>
        <end position="152"/>
    </location>
</feature>
<feature type="compositionally biased region" description="Basic and acidic residues" evidence="3">
    <location>
        <begin position="221"/>
        <end position="271"/>
    </location>
</feature>
<evidence type="ECO:0000256" key="2">
    <source>
        <dbReference type="SAM" id="Coils"/>
    </source>
</evidence>
<feature type="compositionally biased region" description="Basic and acidic residues" evidence="3">
    <location>
        <begin position="200"/>
        <end position="212"/>
    </location>
</feature>
<feature type="coiled-coil region" evidence="2">
    <location>
        <begin position="991"/>
        <end position="1152"/>
    </location>
</feature>
<sequence length="1455" mass="162745">MQIPDLKTSLGATFDAVVTHEETTTKVTPQEEEDKEDAADHRNVVTGDKEEIPLLTFSAEEPALDTLPKQDDEPLREEEKNLWTSIGDTVFSVVTGGEVTAGDESSDEEDDDDEEEEDQKDAESEIQEKLEKTEAEPLLSESQDAPENTTPLPQDPSHLYTVGQDFPENTNNSDRSLLNEEDEGVKEVIKSEEALNETLKPADEEPKHHQTEDSSVSADPVSKEDIVSLLDGDKSDTKTTHENLEDKNNTEEEVESKDTEMHTNDDIKDSSVEADQDLNNELDEKTVTDQESVVTQSEIDQEPSADSDVKADQHAVDDRLPDQISVESNNSPIGSSVEEAEIQEQPQTEEEEDVKAPEAEQDDDESNEELLEDENALFKSQSDDAHIDEPPSETKQPVESEPEYSDGVMRLPLIRNHFSEERIEQVQKLLGLKNLYKIEAMFSDLDTELQATRSAQTGATQDIEIVLDSILEASENTILDEIEKMLDNRDAKQTDEHHMDTSNLDEETELLDDFQELAFSLRRKYSTLSDSAPLATEVSLDNVNDQLQLNDEENVNNPPEVFPDDNLTVTDQEAKIAEGEIVQEEVSLVPDVSLEEDHKHFDENKDNQPRLTIPDEEQEVPPATLETPLDANLEAKSETEHSPLGSMESVEMETDTHEEESGLFTTGIAYVGCLFSVAKNKTAEWTDVMISLLPEEWKPGETLFGVPWHAVVVTALIGVFTFILFFWRTVLAVKKREYLVDDKKLKEQIQALIKEKTSALAKITELQKQTEQLKESQKQSKQNVSSKMKRIQDLESKVSEAEKINDQMIEENNKYAKMLEEERTLSLETESRIEKLEKSKENLQLSRKKIQEALTKTTVLLDEAKIREDARNAQQKSLQKDFTALNKENKTLKATIKSWEEKHKELSEKIKVYQKSQKELEDSVMLKDHNLEVLSDLLVDLDACDLQKGETKVLANGEVASDKNTVIKNRIKQMMDVSRIQTTLTVVEEERDRFMAKLLNEEKSRKELEEKHQELEHAIGSLKGEKSQIESQFKILQQKNEIMVEMYQQKENALQQRLTKEELERRSKENLLSEVGGKALEAEEQVKILRQRINEMEEQMKKTEEVYKEQIKEQENKTHSNWVNARNAERALSQEKLESSKLREKLAVLTSQLNERRAPLFRPNPGQPSGPRQGDSYGPSPVSGGAPSPPIMIEGPRRPPSAPVGRRNDPYGPRPPSDPHGCYPDSKHIPGMDMMGPRSSSPANLDGAGPGSFLVSPIRDSPGPMVQGPPPGPHDPLLPPGPNIRLPPPGSYRPPRPGLYQLPPGPLPPNVPLPYHGPPLPINGHPGMPPPGPMGGEFGPRPANGLVFHPRLGPPGPLGDPRCPPPPHFRPSMHPPPGVRGPMGPRPPFPPPDMRYQGPRDLTSPPKDLPPGVPPFPAHPGDTYSQAGPQSGPGQPPHTKQEAPQDSARPAMVEP</sequence>
<dbReference type="PANTHER" id="PTHR23158:SF54">
    <property type="entry name" value="TRANSPORT AND GOLGI ORGANIZATION PROTEIN 1 HOMOLOG"/>
    <property type="match status" value="1"/>
</dbReference>
<feature type="compositionally biased region" description="Acidic residues" evidence="3">
    <location>
        <begin position="338"/>
        <end position="375"/>
    </location>
</feature>
<gene>
    <name evidence="4" type="primary">MIA3</name>
</gene>
<dbReference type="GO" id="GO:0070971">
    <property type="term" value="C:endoplasmic reticulum exit site"/>
    <property type="evidence" value="ECO:0007669"/>
    <property type="project" value="TreeGrafter"/>
</dbReference>
<protein>
    <submittedName>
        <fullName evidence="4">Melanoma inhibitory activity family, member 3</fullName>
    </submittedName>
</protein>